<organism evidence="6 7">
    <name type="scientific">Sinocyclocheilus anshuiensis</name>
    <dbReference type="NCBI Taxonomy" id="1608454"/>
    <lineage>
        <taxon>Eukaryota</taxon>
        <taxon>Metazoa</taxon>
        <taxon>Chordata</taxon>
        <taxon>Craniata</taxon>
        <taxon>Vertebrata</taxon>
        <taxon>Euteleostomi</taxon>
        <taxon>Actinopterygii</taxon>
        <taxon>Neopterygii</taxon>
        <taxon>Teleostei</taxon>
        <taxon>Ostariophysi</taxon>
        <taxon>Cypriniformes</taxon>
        <taxon>Cyprinidae</taxon>
        <taxon>Cyprininae</taxon>
        <taxon>Sinocyclocheilus</taxon>
    </lineage>
</organism>
<feature type="domain" description="Immunoglobulin" evidence="5">
    <location>
        <begin position="12"/>
        <end position="110"/>
    </location>
</feature>
<dbReference type="PANTHER" id="PTHR11860">
    <property type="entry name" value="POLYMERIC-IMMUNOGLOBULIN RECEPTOR"/>
    <property type="match status" value="1"/>
</dbReference>
<proteinExistence type="predicted"/>
<protein>
    <recommendedName>
        <fullName evidence="5">Immunoglobulin domain-containing protein</fullName>
    </recommendedName>
</protein>
<keyword evidence="4" id="KW-1133">Transmembrane helix</keyword>
<keyword evidence="3 4" id="KW-0472">Membrane</keyword>
<dbReference type="CDD" id="cd05716">
    <property type="entry name" value="IgV_pIgR_like"/>
    <property type="match status" value="1"/>
</dbReference>
<evidence type="ECO:0000256" key="4">
    <source>
        <dbReference type="SAM" id="Phobius"/>
    </source>
</evidence>
<reference evidence="6" key="2">
    <citation type="submission" date="2025-09" db="UniProtKB">
        <authorList>
            <consortium name="Ensembl"/>
        </authorList>
    </citation>
    <scope>IDENTIFICATION</scope>
</reference>
<dbReference type="InterPro" id="IPR013106">
    <property type="entry name" value="Ig_V-set"/>
</dbReference>
<dbReference type="SMART" id="SM00409">
    <property type="entry name" value="IG"/>
    <property type="match status" value="1"/>
</dbReference>
<dbReference type="Ensembl" id="ENSSANT00000048190.1">
    <property type="protein sequence ID" value="ENSSANP00000045306.1"/>
    <property type="gene ID" value="ENSSANG00000022873.1"/>
</dbReference>
<keyword evidence="2 4" id="KW-0812">Transmembrane</keyword>
<dbReference type="SUPFAM" id="SSF48726">
    <property type="entry name" value="Immunoglobulin"/>
    <property type="match status" value="1"/>
</dbReference>
<dbReference type="GO" id="GO:0004888">
    <property type="term" value="F:transmembrane signaling receptor activity"/>
    <property type="evidence" value="ECO:0007669"/>
    <property type="project" value="TreeGrafter"/>
</dbReference>
<evidence type="ECO:0000313" key="6">
    <source>
        <dbReference type="Ensembl" id="ENSSANP00000045306.1"/>
    </source>
</evidence>
<dbReference type="Pfam" id="PF07686">
    <property type="entry name" value="V-set"/>
    <property type="match status" value="1"/>
</dbReference>
<evidence type="ECO:0000256" key="1">
    <source>
        <dbReference type="ARBA" id="ARBA00004370"/>
    </source>
</evidence>
<dbReference type="AlphaFoldDB" id="A0A671NPI8"/>
<dbReference type="GO" id="GO:0005886">
    <property type="term" value="C:plasma membrane"/>
    <property type="evidence" value="ECO:0007669"/>
    <property type="project" value="TreeGrafter"/>
</dbReference>
<feature type="transmembrane region" description="Helical" evidence="4">
    <location>
        <begin position="116"/>
        <end position="133"/>
    </location>
</feature>
<reference evidence="6" key="1">
    <citation type="submission" date="2025-08" db="UniProtKB">
        <authorList>
            <consortium name="Ensembl"/>
        </authorList>
    </citation>
    <scope>IDENTIFICATION</scope>
</reference>
<name>A0A671NPI8_9TELE</name>
<evidence type="ECO:0000313" key="7">
    <source>
        <dbReference type="Proteomes" id="UP000472260"/>
    </source>
</evidence>
<dbReference type="InterPro" id="IPR013783">
    <property type="entry name" value="Ig-like_fold"/>
</dbReference>
<dbReference type="InterPro" id="IPR050671">
    <property type="entry name" value="CD300_family_receptors"/>
</dbReference>
<keyword evidence="7" id="KW-1185">Reference proteome</keyword>
<dbReference type="InterPro" id="IPR036179">
    <property type="entry name" value="Ig-like_dom_sf"/>
</dbReference>
<evidence type="ECO:0000259" key="5">
    <source>
        <dbReference type="SMART" id="SM00409"/>
    </source>
</evidence>
<accession>A0A671NPI8</accession>
<sequence length="142" mass="16042">MIFLFSVVAGAPVTVTGHRGHRLDIRCPYESGYGSNSKYFCKGKCNFANIMVKSGSPAKDQRFSLSDDTTARVFTVTITDLRTEDEGQYWCGVDRTLSADVYSEILCILNMTITNTVIYGSLVCVYIYIYIYYTHTHTKKNK</sequence>
<evidence type="ECO:0000256" key="2">
    <source>
        <dbReference type="ARBA" id="ARBA00022692"/>
    </source>
</evidence>
<comment type="subcellular location">
    <subcellularLocation>
        <location evidence="1">Membrane</location>
    </subcellularLocation>
</comment>
<evidence type="ECO:0000256" key="3">
    <source>
        <dbReference type="ARBA" id="ARBA00023136"/>
    </source>
</evidence>
<dbReference type="Gene3D" id="2.60.40.10">
    <property type="entry name" value="Immunoglobulins"/>
    <property type="match status" value="1"/>
</dbReference>
<dbReference type="InterPro" id="IPR003599">
    <property type="entry name" value="Ig_sub"/>
</dbReference>
<dbReference type="PANTHER" id="PTHR11860:SF118">
    <property type="entry name" value="CMRF35-LIKE MOLECULE 3-RELATED"/>
    <property type="match status" value="1"/>
</dbReference>
<dbReference type="Proteomes" id="UP000472260">
    <property type="component" value="Unassembled WGS sequence"/>
</dbReference>